<evidence type="ECO:0000313" key="4">
    <source>
        <dbReference type="EMBL" id="CAL5132534.1"/>
    </source>
</evidence>
<dbReference type="PROSITE" id="PS51145">
    <property type="entry name" value="ZU5"/>
    <property type="match status" value="1"/>
</dbReference>
<proteinExistence type="predicted"/>
<feature type="domain" description="PDZ" evidence="2">
    <location>
        <begin position="366"/>
        <end position="446"/>
    </location>
</feature>
<dbReference type="SMART" id="SM00228">
    <property type="entry name" value="PDZ"/>
    <property type="match status" value="3"/>
</dbReference>
<evidence type="ECO:0000256" key="1">
    <source>
        <dbReference type="SAM" id="MobiDB-lite"/>
    </source>
</evidence>
<dbReference type="CDD" id="cd00136">
    <property type="entry name" value="PDZ_canonical"/>
    <property type="match status" value="1"/>
</dbReference>
<dbReference type="PANTHER" id="PTHR13865">
    <property type="entry name" value="TIGHT JUNCTION PROTEIN"/>
    <property type="match status" value="1"/>
</dbReference>
<feature type="compositionally biased region" description="Basic and acidic residues" evidence="1">
    <location>
        <begin position="269"/>
        <end position="285"/>
    </location>
</feature>
<sequence>MFVDTDYTVELIRQNGQELGLVISQLVNQDGTNGLIVSDISKTSPAAGKIRVGDIILEVNGVCLRQMKYADAVYRIKTAGEVVRLGLSRSMNKKQIWQNSFTSLPALGKQNRALGVNARTKKVYAQSMDNLGGLGVELVSRIFVKSVDEGGLGEKFGLREGDRLVSLNGISAAHLSLVDTANMLRRQHPVLTVARDSESSDLQANSWCTVGDYPVHVPQHAPLITDGKSWSRRFRSPRLKCESSGDVSSRQKNGDVHFSSFRDFDSRVSVSADERPQRRSVHEMPRFPPSESDSDMRSIFVSDPNLFQLQSQPGHLHEAAELWASDSSDGRSTYCPSTDTLERNYVEKELPDDISKTHIKPIKKRQVLFRVDPNRGTGLSLVGGNLSGVFIADVQPDSLADQAGISKGDKITKINNMSLKGWTKEEVALALIADDEPAVLELIHKPEICVRLEQVALPCESFQVRAYFDYTPDRGIFNPTTSVTSKQMPELDIAEGDIFNVTDTFVDGVFGNWVASKVYPAAGHLGVIPNVQRAESYVRKFHSRILNQRGPTRQRLLVPPYEKVIKLNYYPFPRPVVIYGPLSALARYRLKQVAPEILIPKGDQGSDADIIKFVLPPVNATGAQKEGSNGPAGLIRVSAIKADMQQGYHSLLDINPMAVQRLILLGIPPIVILIIPSSKQQLKKLLRYYWNLDRKSPALTHPTQVVQSRDNIKDLVGQMWKEITALREYKAHIITDSVPLIASSSGNITFSEIEWLRNLVAVIKHQQQMPVWVGEETQIAHEVVRLGRKQNEDRENIYFTTHQELSPFAKEQDEQDATCAKAVSTENGHLHKLFSEVEVTAPNCARTGILSSPSFSERTQALSDALVNYRLLSSKLARYSMLQSRIAEPDNESSSPSSRRNCISEIKGSSPNASNGNVNGSPPNQIQTNGRAGENGDHYTTPDHPVNSALSRICNAPIMDMTLPLTMDALGVCLRAAAIFMGEGGSTPTEGSNQFIDEDFLCGRTEINGERNVETMHPTDKFLQSPTLLPVFADQMGTMSATMRDSLSLKSLQIPSSKQILAECAGEFGSEGGMLELPEYQVRLRIPVSALPSEGRKQKLFLRIYDCSGDECKWSTNVSLHLKRVLSPMVMCGPKGLRFKTPVELSVPQYHFESDSNEDSDEPNENGHKASEVKLLCASAMSTSTSADEESLQNMGRKKPPQWQEVPMRQTDVAHAGGSSDGLASFPKESRISILIDHF</sequence>
<feature type="domain" description="PDZ" evidence="2">
    <location>
        <begin position="132"/>
        <end position="193"/>
    </location>
</feature>
<dbReference type="Proteomes" id="UP001497525">
    <property type="component" value="Unassembled WGS sequence"/>
</dbReference>
<dbReference type="InterPro" id="IPR036034">
    <property type="entry name" value="PDZ_sf"/>
</dbReference>
<name>A0AAV2T5X4_CALDB</name>
<reference evidence="4" key="1">
    <citation type="submission" date="2024-06" db="EMBL/GenBank/DDBJ databases">
        <authorList>
            <person name="Liu X."/>
            <person name="Lenzi L."/>
            <person name="Haldenby T S."/>
            <person name="Uol C."/>
        </authorList>
    </citation>
    <scope>NUCLEOTIDE SEQUENCE</scope>
</reference>
<dbReference type="InterPro" id="IPR000906">
    <property type="entry name" value="ZU5_dom"/>
</dbReference>
<feature type="compositionally biased region" description="Low complexity" evidence="1">
    <location>
        <begin position="892"/>
        <end position="901"/>
    </location>
</feature>
<dbReference type="PANTHER" id="PTHR13865:SF28">
    <property type="entry name" value="POLYCHAETOID, ISOFORM O"/>
    <property type="match status" value="1"/>
</dbReference>
<feature type="region of interest" description="Disordered" evidence="1">
    <location>
        <begin position="1185"/>
        <end position="1224"/>
    </location>
</feature>
<feature type="region of interest" description="Disordered" evidence="1">
    <location>
        <begin position="885"/>
        <end position="944"/>
    </location>
</feature>
<feature type="domain" description="PDZ" evidence="2">
    <location>
        <begin position="8"/>
        <end position="91"/>
    </location>
</feature>
<dbReference type="InterPro" id="IPR041489">
    <property type="entry name" value="PDZ_6"/>
</dbReference>
<dbReference type="SMART" id="SM00218">
    <property type="entry name" value="ZU5"/>
    <property type="match status" value="1"/>
</dbReference>
<accession>A0AAV2T5X4</accession>
<evidence type="ECO:0008006" key="6">
    <source>
        <dbReference type="Google" id="ProtNLM"/>
    </source>
</evidence>
<dbReference type="SUPFAM" id="SSF52540">
    <property type="entry name" value="P-loop containing nucleoside triphosphate hydrolases"/>
    <property type="match status" value="1"/>
</dbReference>
<dbReference type="Pfam" id="PF17820">
    <property type="entry name" value="PDZ_6"/>
    <property type="match status" value="1"/>
</dbReference>
<dbReference type="PROSITE" id="PS50106">
    <property type="entry name" value="PDZ"/>
    <property type="match status" value="3"/>
</dbReference>
<evidence type="ECO:0000259" key="3">
    <source>
        <dbReference type="PROSITE" id="PS51145"/>
    </source>
</evidence>
<organism evidence="4 5">
    <name type="scientific">Calicophoron daubneyi</name>
    <name type="common">Rumen fluke</name>
    <name type="synonym">Paramphistomum daubneyi</name>
    <dbReference type="NCBI Taxonomy" id="300641"/>
    <lineage>
        <taxon>Eukaryota</taxon>
        <taxon>Metazoa</taxon>
        <taxon>Spiralia</taxon>
        <taxon>Lophotrochozoa</taxon>
        <taxon>Platyhelminthes</taxon>
        <taxon>Trematoda</taxon>
        <taxon>Digenea</taxon>
        <taxon>Plagiorchiida</taxon>
        <taxon>Pronocephalata</taxon>
        <taxon>Paramphistomoidea</taxon>
        <taxon>Paramphistomidae</taxon>
        <taxon>Calicophoron</taxon>
    </lineage>
</organism>
<dbReference type="EMBL" id="CAXLJL010000127">
    <property type="protein sequence ID" value="CAL5132534.1"/>
    <property type="molecule type" value="Genomic_DNA"/>
</dbReference>
<protein>
    <recommendedName>
        <fullName evidence="6">Tight junction protein ZO-3</fullName>
    </recommendedName>
</protein>
<dbReference type="GO" id="GO:0045216">
    <property type="term" value="P:cell-cell junction organization"/>
    <property type="evidence" value="ECO:0007669"/>
    <property type="project" value="TreeGrafter"/>
</dbReference>
<evidence type="ECO:0000259" key="2">
    <source>
        <dbReference type="PROSITE" id="PS50106"/>
    </source>
</evidence>
<dbReference type="GO" id="GO:0098609">
    <property type="term" value="P:cell-cell adhesion"/>
    <property type="evidence" value="ECO:0007669"/>
    <property type="project" value="TreeGrafter"/>
</dbReference>
<feature type="domain" description="ZU5" evidence="3">
    <location>
        <begin position="1062"/>
        <end position="1187"/>
    </location>
</feature>
<gene>
    <name evidence="4" type="ORF">CDAUBV1_LOCUS5381</name>
</gene>
<dbReference type="AlphaFoldDB" id="A0AAV2T5X4"/>
<dbReference type="Gene3D" id="2.30.30.40">
    <property type="entry name" value="SH3 Domains"/>
    <property type="match status" value="1"/>
</dbReference>
<comment type="caution">
    <text evidence="4">The sequence shown here is derived from an EMBL/GenBank/DDBJ whole genome shotgun (WGS) entry which is preliminary data.</text>
</comment>
<dbReference type="SUPFAM" id="SSF50156">
    <property type="entry name" value="PDZ domain-like"/>
    <property type="match status" value="3"/>
</dbReference>
<dbReference type="GO" id="GO:0050839">
    <property type="term" value="F:cell adhesion molecule binding"/>
    <property type="evidence" value="ECO:0007669"/>
    <property type="project" value="TreeGrafter"/>
</dbReference>
<dbReference type="Pfam" id="PF00595">
    <property type="entry name" value="PDZ"/>
    <property type="match status" value="2"/>
</dbReference>
<feature type="region of interest" description="Disordered" evidence="1">
    <location>
        <begin position="269"/>
        <end position="295"/>
    </location>
</feature>
<dbReference type="Gene3D" id="2.60.220.30">
    <property type="match status" value="1"/>
</dbReference>
<dbReference type="Gene3D" id="2.30.42.10">
    <property type="match status" value="3"/>
</dbReference>
<dbReference type="Gene3D" id="3.40.50.300">
    <property type="entry name" value="P-loop containing nucleotide triphosphate hydrolases"/>
    <property type="match status" value="1"/>
</dbReference>
<dbReference type="InterPro" id="IPR027417">
    <property type="entry name" value="P-loop_NTPase"/>
</dbReference>
<feature type="compositionally biased region" description="Polar residues" evidence="1">
    <location>
        <begin position="907"/>
        <end position="930"/>
    </location>
</feature>
<dbReference type="GO" id="GO:0005886">
    <property type="term" value="C:plasma membrane"/>
    <property type="evidence" value="ECO:0007669"/>
    <property type="project" value="TreeGrafter"/>
</dbReference>
<dbReference type="InterPro" id="IPR001478">
    <property type="entry name" value="PDZ"/>
</dbReference>
<dbReference type="Pfam" id="PF00791">
    <property type="entry name" value="ZU5"/>
    <property type="match status" value="1"/>
</dbReference>
<dbReference type="GO" id="GO:0005923">
    <property type="term" value="C:bicellular tight junction"/>
    <property type="evidence" value="ECO:0007669"/>
    <property type="project" value="TreeGrafter"/>
</dbReference>
<evidence type="ECO:0000313" key="5">
    <source>
        <dbReference type="Proteomes" id="UP001497525"/>
    </source>
</evidence>
<dbReference type="GO" id="GO:0150105">
    <property type="term" value="P:protein localization to cell-cell junction"/>
    <property type="evidence" value="ECO:0007669"/>
    <property type="project" value="TreeGrafter"/>
</dbReference>